<dbReference type="RefSeq" id="WP_330129638.1">
    <property type="nucleotide sequence ID" value="NZ_JAUHLI010000014.1"/>
</dbReference>
<dbReference type="Proteomes" id="UP001336314">
    <property type="component" value="Unassembled WGS sequence"/>
</dbReference>
<comment type="caution">
    <text evidence="2">The sequence shown here is derived from an EMBL/GenBank/DDBJ whole genome shotgun (WGS) entry which is preliminary data.</text>
</comment>
<dbReference type="NCBIfam" id="TIGR02385">
    <property type="entry name" value="RelE_StbE"/>
    <property type="match status" value="1"/>
</dbReference>
<dbReference type="Gene3D" id="3.30.2310.20">
    <property type="entry name" value="RelE-like"/>
    <property type="match status" value="1"/>
</dbReference>
<dbReference type="InterPro" id="IPR035093">
    <property type="entry name" value="RelE/ParE_toxin_dom_sf"/>
</dbReference>
<organism evidence="2 3">
    <name type="scientific">Alkalimonas cellulosilytica</name>
    <dbReference type="NCBI Taxonomy" id="3058395"/>
    <lineage>
        <taxon>Bacteria</taxon>
        <taxon>Pseudomonadati</taxon>
        <taxon>Pseudomonadota</taxon>
        <taxon>Gammaproteobacteria</taxon>
        <taxon>Alkalimonas</taxon>
    </lineage>
</organism>
<name>A0ABU7J7Z1_9GAMM</name>
<dbReference type="EMBL" id="JAUHLI010000014">
    <property type="protein sequence ID" value="MEE2002577.1"/>
    <property type="molecule type" value="Genomic_DNA"/>
</dbReference>
<gene>
    <name evidence="2" type="ORF">QWY20_14050</name>
</gene>
<dbReference type="InterPro" id="IPR007712">
    <property type="entry name" value="RelE/ParE_toxin"/>
</dbReference>
<accession>A0ABU7J7Z1</accession>
<evidence type="ECO:0000313" key="3">
    <source>
        <dbReference type="Proteomes" id="UP001336314"/>
    </source>
</evidence>
<proteinExistence type="predicted"/>
<keyword evidence="1" id="KW-1277">Toxin-antitoxin system</keyword>
<evidence type="ECO:0000313" key="2">
    <source>
        <dbReference type="EMBL" id="MEE2002577.1"/>
    </source>
</evidence>
<keyword evidence="3" id="KW-1185">Reference proteome</keyword>
<sequence>MIFWEEASLNDREKIFEFLYDFNPVAAEKTDELIESKVEHLLEQPLMAVQHDGISGRLLIIQEISMIVSCWVDGSNIRIMRVLHQKQQFPPG</sequence>
<dbReference type="Pfam" id="PF05016">
    <property type="entry name" value="ParE_toxin"/>
    <property type="match status" value="1"/>
</dbReference>
<evidence type="ECO:0000256" key="1">
    <source>
        <dbReference type="ARBA" id="ARBA00022649"/>
    </source>
</evidence>
<reference evidence="2 3" key="1">
    <citation type="submission" date="2023-07" db="EMBL/GenBank/DDBJ databases">
        <title>Alkalimonas sp., MEB108 novel, alkaliphilic bacterium isolated from Lonar Lake, India.</title>
        <authorList>
            <person name="Joshi A."/>
            <person name="Thite S."/>
        </authorList>
    </citation>
    <scope>NUCLEOTIDE SEQUENCE [LARGE SCALE GENOMIC DNA]</scope>
    <source>
        <strain evidence="2 3">MEB108</strain>
    </source>
</reference>
<protein>
    <submittedName>
        <fullName evidence="2">Type II toxin-antitoxin system RelE/ParE family toxin</fullName>
    </submittedName>
</protein>